<dbReference type="PANTHER" id="PTHR43832">
    <property type="match status" value="1"/>
</dbReference>
<dbReference type="OrthoDB" id="506498at2759"/>
<organism evidence="2 3">
    <name type="scientific">Ostreococcus lucimarinus (strain CCE9901)</name>
    <dbReference type="NCBI Taxonomy" id="436017"/>
    <lineage>
        <taxon>Eukaryota</taxon>
        <taxon>Viridiplantae</taxon>
        <taxon>Chlorophyta</taxon>
        <taxon>Mamiellophyceae</taxon>
        <taxon>Mamiellales</taxon>
        <taxon>Bathycoccaceae</taxon>
        <taxon>Ostreococcus</taxon>
    </lineage>
</organism>
<dbReference type="RefSeq" id="XP_001419894.1">
    <property type="nucleotide sequence ID" value="XM_001419857.1"/>
</dbReference>
<dbReference type="CDD" id="cd02440">
    <property type="entry name" value="AdoMet_MTases"/>
    <property type="match status" value="1"/>
</dbReference>
<evidence type="ECO:0000313" key="2">
    <source>
        <dbReference type="EMBL" id="ABO98187.1"/>
    </source>
</evidence>
<dbReference type="eggNOG" id="ENOG502QQW3">
    <property type="taxonomic scope" value="Eukaryota"/>
</dbReference>
<dbReference type="GeneID" id="5004129"/>
<dbReference type="SUPFAM" id="SSF53335">
    <property type="entry name" value="S-adenosyl-L-methionine-dependent methyltransferases"/>
    <property type="match status" value="1"/>
</dbReference>
<dbReference type="InterPro" id="IPR029063">
    <property type="entry name" value="SAM-dependent_MTases_sf"/>
</dbReference>
<evidence type="ECO:0000256" key="1">
    <source>
        <dbReference type="ARBA" id="ARBA00010815"/>
    </source>
</evidence>
<dbReference type="PANTHER" id="PTHR43832:SF1">
    <property type="entry name" value="S-ADENOSYL-L-METHIONINE-DEPENDENT METHYLTRANSFERASES SUPERFAMILY PROTEIN"/>
    <property type="match status" value="1"/>
</dbReference>
<dbReference type="Gene3D" id="3.40.50.150">
    <property type="entry name" value="Vaccinia Virus protein VP39"/>
    <property type="match status" value="1"/>
</dbReference>
<dbReference type="KEGG" id="olu:OSTLU_38159"/>
<protein>
    <submittedName>
        <fullName evidence="2">Uncharacterized protein</fullName>
    </submittedName>
</protein>
<dbReference type="Pfam" id="PF02353">
    <property type="entry name" value="CMAS"/>
    <property type="match status" value="1"/>
</dbReference>
<dbReference type="EMBL" id="CP000590">
    <property type="protein sequence ID" value="ABO98187.1"/>
    <property type="molecule type" value="Genomic_DNA"/>
</dbReference>
<dbReference type="FunFam" id="3.40.50.150:FF:000554">
    <property type="entry name" value="Cation-transporting ATPase"/>
    <property type="match status" value="1"/>
</dbReference>
<dbReference type="Gramene" id="ABO98187">
    <property type="protein sequence ID" value="ABO98187"/>
    <property type="gene ID" value="OSTLU_38159"/>
</dbReference>
<dbReference type="OMA" id="IAQHFFT"/>
<comment type="similarity">
    <text evidence="1">Belongs to the CFA/CMAS family.</text>
</comment>
<proteinExistence type="inferred from homology"/>
<accession>A4S3C2</accession>
<name>A4S3C2_OSTLU</name>
<evidence type="ECO:0000313" key="3">
    <source>
        <dbReference type="Proteomes" id="UP000001568"/>
    </source>
</evidence>
<reference evidence="2 3" key="1">
    <citation type="journal article" date="2007" name="Proc. Natl. Acad. Sci. U.S.A.">
        <title>The tiny eukaryote Ostreococcus provides genomic insights into the paradox of plankton speciation.</title>
        <authorList>
            <person name="Palenik B."/>
            <person name="Grimwood J."/>
            <person name="Aerts A."/>
            <person name="Rouze P."/>
            <person name="Salamov A."/>
            <person name="Putnam N."/>
            <person name="Dupont C."/>
            <person name="Jorgensen R."/>
            <person name="Derelle E."/>
            <person name="Rombauts S."/>
            <person name="Zhou K."/>
            <person name="Otillar R."/>
            <person name="Merchant S.S."/>
            <person name="Podell S."/>
            <person name="Gaasterland T."/>
            <person name="Napoli C."/>
            <person name="Gendler K."/>
            <person name="Manuell A."/>
            <person name="Tai V."/>
            <person name="Vallon O."/>
            <person name="Piganeau G."/>
            <person name="Jancek S."/>
            <person name="Heijde M."/>
            <person name="Jabbari K."/>
            <person name="Bowler C."/>
            <person name="Lohr M."/>
            <person name="Robbens S."/>
            <person name="Werner G."/>
            <person name="Dubchak I."/>
            <person name="Pazour G.J."/>
            <person name="Ren Q."/>
            <person name="Paulsen I."/>
            <person name="Delwiche C."/>
            <person name="Schmutz J."/>
            <person name="Rokhsar D."/>
            <person name="Van de Peer Y."/>
            <person name="Moreau H."/>
            <person name="Grigoriev I.V."/>
        </authorList>
    </citation>
    <scope>NUCLEOTIDE SEQUENCE [LARGE SCALE GENOMIC DNA]</scope>
    <source>
        <strain evidence="2 3">CCE9901</strain>
    </source>
</reference>
<keyword evidence="3" id="KW-1185">Reference proteome</keyword>
<dbReference type="STRING" id="436017.A4S3C2"/>
<dbReference type="AlphaFoldDB" id="A4S3C2"/>
<dbReference type="HOGENOM" id="CLU_045794_0_0_1"/>
<sequence>MALVERNAVPDVVLRAGIRRNLRVKCLKTFANVEDELRCEQDFIEDLRRRETIAIETDKANEQHYEVPTSFYELCLGSKKKYSCCLYEDARTTLDDAETAMLEKYCERGELKDGMAVLELGCGWGSLSLYLAEKYPKSKICGVSNSKTQKEFIDGEAAKRGLTNLEIVTQDVNKFEPPGGLGSYDRIVSIEMFEHMKNYDTLFQRCETWLKPGGCMFVHIFCHKTYPFHYDVEDESDWMSKYFFTGGTMPTDRMFAYFARKLHLKRQWRVNGKHYSRTCEDWLRNLDKNYKKAAPILDETYGKQNRTKWYVYWRLFFLSCSELFNYNDGNEWYVGHYLFEKLA</sequence>
<gene>
    <name evidence="2" type="ORF">OSTLU_38159</name>
</gene>
<dbReference type="Proteomes" id="UP000001568">
    <property type="component" value="Chromosome 10"/>
</dbReference>